<name>A0AC35UAD0_9BILA</name>
<organism evidence="1 2">
    <name type="scientific">Rhabditophanes sp. KR3021</name>
    <dbReference type="NCBI Taxonomy" id="114890"/>
    <lineage>
        <taxon>Eukaryota</taxon>
        <taxon>Metazoa</taxon>
        <taxon>Ecdysozoa</taxon>
        <taxon>Nematoda</taxon>
        <taxon>Chromadorea</taxon>
        <taxon>Rhabditida</taxon>
        <taxon>Tylenchina</taxon>
        <taxon>Panagrolaimomorpha</taxon>
        <taxon>Strongyloidoidea</taxon>
        <taxon>Alloionematidae</taxon>
        <taxon>Rhabditophanes</taxon>
    </lineage>
</organism>
<reference evidence="2" key="1">
    <citation type="submission" date="2016-11" db="UniProtKB">
        <authorList>
            <consortium name="WormBaseParasite"/>
        </authorList>
    </citation>
    <scope>IDENTIFICATION</scope>
    <source>
        <strain evidence="2">KR3021</strain>
    </source>
</reference>
<accession>A0AC35UAD0</accession>
<evidence type="ECO:0000313" key="2">
    <source>
        <dbReference type="WBParaSite" id="RSKR_0000919600.1"/>
    </source>
</evidence>
<dbReference type="Proteomes" id="UP000095286">
    <property type="component" value="Unplaced"/>
</dbReference>
<proteinExistence type="predicted"/>
<sequence>MNDSKCAPLTGALVKALTDKIFEKRKAAANDVEKQVREFMRIEAHNEIDRVIMVLRELTLNTNMHARAGGLIGIAAVAVALGKNSFQYTRTLIESVMPSFMDVEYQNVRSGADLLERLLKDIVKTTEGFNVEQVMVLIKERIYAEDAHSRRFVVSWLRHLIDIPGFNLINFVPDLIDGLFKMLGDGADIVKNTTEEVLAQLLQKIDKNSVCQIDISACIRVLVEYARAQGSNLVAKKMALVWLEKIISVSEPKTLVPHLPNFLVAVLPCLTPTDQKANAINKKLLEIDLEDNDLPIKIIVEVLLKHASHEHIETRVASLKWIHKLYLSVPAKLLTFMGQLFPKLLSSLTDPSDEVLILAIDILAEVCSQKTMEHDMGNVGMTDTNSEELRSVSPYLLKFTTSLLDMFRKEPSLMLDRGNAIIRQTCALLGPGHIFKSFALLLQSELDPEFISKMVQMLNLILNTTIECFELRGQLRHLATEESVDLFLSIYKCWAHQPISVLGLCLLSQNYKHAADLVKRLSHVDLTVDLLVEIDRLIQLIESPILSYVRLDLLSIEYQGPLASVLSALLMLIPQTEAFNILHKRLQLIPLLSATQNGEASTKRSIGKEIDFGSLLIHFDKVVGERQRCIRDNHRNMIRRTASK</sequence>
<protein>
    <submittedName>
        <fullName evidence="2">Protein VAC14 homolog</fullName>
    </submittedName>
</protein>
<dbReference type="WBParaSite" id="RSKR_0000919600.1">
    <property type="protein sequence ID" value="RSKR_0000919600.1"/>
    <property type="gene ID" value="RSKR_0000919600"/>
</dbReference>
<evidence type="ECO:0000313" key="1">
    <source>
        <dbReference type="Proteomes" id="UP000095286"/>
    </source>
</evidence>